<dbReference type="PROSITE" id="PS00018">
    <property type="entry name" value="EF_HAND_1"/>
    <property type="match status" value="1"/>
</dbReference>
<evidence type="ECO:0000313" key="2">
    <source>
        <dbReference type="EMBL" id="TWT92019.1"/>
    </source>
</evidence>
<evidence type="ECO:0008006" key="4">
    <source>
        <dbReference type="Google" id="ProtNLM"/>
    </source>
</evidence>
<keyword evidence="3" id="KW-1185">Reference proteome</keyword>
<dbReference type="OrthoDB" id="266294at2"/>
<proteinExistence type="predicted"/>
<dbReference type="InterPro" id="IPR018247">
    <property type="entry name" value="EF_Hand_1_Ca_BS"/>
</dbReference>
<dbReference type="EMBL" id="SJPR01000013">
    <property type="protein sequence ID" value="TWT92019.1"/>
    <property type="molecule type" value="Genomic_DNA"/>
</dbReference>
<keyword evidence="1" id="KW-0732">Signal</keyword>
<accession>A0A5C5ZXM7</accession>
<organism evidence="2 3">
    <name type="scientific">Botrimarina colliarenosi</name>
    <dbReference type="NCBI Taxonomy" id="2528001"/>
    <lineage>
        <taxon>Bacteria</taxon>
        <taxon>Pseudomonadati</taxon>
        <taxon>Planctomycetota</taxon>
        <taxon>Planctomycetia</taxon>
        <taxon>Pirellulales</taxon>
        <taxon>Lacipirellulaceae</taxon>
        <taxon>Botrimarina</taxon>
    </lineage>
</organism>
<comment type="caution">
    <text evidence="2">The sequence shown here is derived from an EMBL/GenBank/DDBJ whole genome shotgun (WGS) entry which is preliminary data.</text>
</comment>
<evidence type="ECO:0000313" key="3">
    <source>
        <dbReference type="Proteomes" id="UP000317421"/>
    </source>
</evidence>
<dbReference type="RefSeq" id="WP_146446830.1">
    <property type="nucleotide sequence ID" value="NZ_SJPR01000013.1"/>
</dbReference>
<dbReference type="Proteomes" id="UP000317421">
    <property type="component" value="Unassembled WGS sequence"/>
</dbReference>
<feature type="signal peptide" evidence="1">
    <location>
        <begin position="1"/>
        <end position="25"/>
    </location>
</feature>
<protein>
    <recommendedName>
        <fullName evidence="4">PEP-CTERM protein-sorting domain-containing protein</fullName>
    </recommendedName>
</protein>
<name>A0A5C5ZXM7_9BACT</name>
<reference evidence="2 3" key="1">
    <citation type="submission" date="2019-02" db="EMBL/GenBank/DDBJ databases">
        <title>Deep-cultivation of Planctomycetes and their phenomic and genomic characterization uncovers novel biology.</title>
        <authorList>
            <person name="Wiegand S."/>
            <person name="Jogler M."/>
            <person name="Boedeker C."/>
            <person name="Pinto D."/>
            <person name="Vollmers J."/>
            <person name="Rivas-Marin E."/>
            <person name="Kohn T."/>
            <person name="Peeters S.H."/>
            <person name="Heuer A."/>
            <person name="Rast P."/>
            <person name="Oberbeckmann S."/>
            <person name="Bunk B."/>
            <person name="Jeske O."/>
            <person name="Meyerdierks A."/>
            <person name="Storesund J.E."/>
            <person name="Kallscheuer N."/>
            <person name="Luecker S."/>
            <person name="Lage O.M."/>
            <person name="Pohl T."/>
            <person name="Merkel B.J."/>
            <person name="Hornburger P."/>
            <person name="Mueller R.-W."/>
            <person name="Bruemmer F."/>
            <person name="Labrenz M."/>
            <person name="Spormann A.M."/>
            <person name="Op Den Camp H."/>
            <person name="Overmann J."/>
            <person name="Amann R."/>
            <person name="Jetten M.S.M."/>
            <person name="Mascher T."/>
            <person name="Medema M.H."/>
            <person name="Devos D.P."/>
            <person name="Kaster A.-K."/>
            <person name="Ovreas L."/>
            <person name="Rohde M."/>
            <person name="Galperin M.Y."/>
            <person name="Jogler C."/>
        </authorList>
    </citation>
    <scope>NUCLEOTIDE SEQUENCE [LARGE SCALE GENOMIC DNA]</scope>
    <source>
        <strain evidence="2 3">Pla108</strain>
    </source>
</reference>
<gene>
    <name evidence="2" type="ORF">Pla108_41620</name>
</gene>
<feature type="chain" id="PRO_5022725643" description="PEP-CTERM protein-sorting domain-containing protein" evidence="1">
    <location>
        <begin position="26"/>
        <end position="323"/>
    </location>
</feature>
<dbReference type="AlphaFoldDB" id="A0A5C5ZXM7"/>
<evidence type="ECO:0000256" key="1">
    <source>
        <dbReference type="SAM" id="SignalP"/>
    </source>
</evidence>
<sequence precursor="true">MLSLLTFQRVFAAAAVLVVPVAASAVVVDDFESYSPGDLQTVGAPAWTVENAGDSTVVSDGSNQYLTYGGTGDWRHSYRESGAAIFDTGSISFRLFVEAEATDHAIGLVGTPEGTNGIIDWYGDYGPYIRVTDDTAGAAGVVSLDTRDGGSFVDDIATLNLNQWYDVRLDIDTTGGDAGLGGFNIFLDNTQIYTSSDFRRAFDGPLANVLLMAGSGVGQTVRVDDIEVDGVVLLPGDTDGNGTVELDDYYPIRDNFQQAVANRFDGDLDLSGRVDFLDFREWKSAYVAAGNSLEGISFSFLSVPEPTSGLLALVGLIGLARRR</sequence>